<keyword evidence="2" id="KW-1185">Reference proteome</keyword>
<organism evidence="1 2">
    <name type="scientific">Alistipes timonensis JC136</name>
    <dbReference type="NCBI Taxonomy" id="1033731"/>
    <lineage>
        <taxon>Bacteria</taxon>
        <taxon>Pseudomonadati</taxon>
        <taxon>Bacteroidota</taxon>
        <taxon>Bacteroidia</taxon>
        <taxon>Bacteroidales</taxon>
        <taxon>Rikenellaceae</taxon>
        <taxon>Alistipes</taxon>
    </lineage>
</organism>
<dbReference type="EMBL" id="FNRI01000005">
    <property type="protein sequence ID" value="SEA70902.1"/>
    <property type="molecule type" value="Genomic_DNA"/>
</dbReference>
<sequence>MGKYDINVKRLALLLLPTFWRRPLLSALTFAAVSPLHMLHSQFMQWKYDTDYRLRYNGQVCHLRAVLNDMFDPIDRRITITDNAENVGYIILHHRDTDQSVRFPARGSGRAVILNRRGYGGVNGYDFWVNLPVALYGKVDLAQVTGVVNTYKLASKRFSINFI</sequence>
<proteinExistence type="predicted"/>
<gene>
    <name evidence="1" type="ORF">SAMN05444145_105248</name>
</gene>
<dbReference type="AlphaFoldDB" id="A0A1H4DF69"/>
<name>A0A1H4DF69_9BACT</name>
<reference evidence="1 2" key="1">
    <citation type="submission" date="2016-10" db="EMBL/GenBank/DDBJ databases">
        <authorList>
            <person name="de Groot N.N."/>
        </authorList>
    </citation>
    <scope>NUCLEOTIDE SEQUENCE [LARGE SCALE GENOMIC DNA]</scope>
    <source>
        <strain evidence="1 2">DSM 25383</strain>
    </source>
</reference>
<protein>
    <submittedName>
        <fullName evidence="1">Uncharacterized protein</fullName>
    </submittedName>
</protein>
<dbReference type="Proteomes" id="UP000183253">
    <property type="component" value="Unassembled WGS sequence"/>
</dbReference>
<dbReference type="OrthoDB" id="1072575at2"/>
<dbReference type="RefSeq" id="WP_010260784.1">
    <property type="nucleotide sequence ID" value="NZ_CAEG01000005.1"/>
</dbReference>
<evidence type="ECO:0000313" key="1">
    <source>
        <dbReference type="EMBL" id="SEA70902.1"/>
    </source>
</evidence>
<accession>A0A1H4DF69</accession>
<dbReference type="STRING" id="1033731.SAMN05444145_105248"/>
<evidence type="ECO:0000313" key="2">
    <source>
        <dbReference type="Proteomes" id="UP000183253"/>
    </source>
</evidence>